<accession>A0AAV8DYC6</accession>
<dbReference type="SUPFAM" id="SSF81383">
    <property type="entry name" value="F-box domain"/>
    <property type="match status" value="1"/>
</dbReference>
<sequence>MASEADQNQPTKKPTLADNHGEEDEDFISRLPDTILHMILSKLEMRDAAVTTAVSKRWAPVFTTLPSLKIDGNSFNPRVLAYPDHWEPYVEDADKWMESLFSVLDSRKTPIEKFEIDVGIFAKCDGYFHVFFRELCGAGVKELLILNNAFDHIYDLPSPVFSCNTIVNLELLYCSIEVPSKLTGLRSVKSLKLRHVTVADIDLRRMISRCNAMEKLVITDCNKVENIVIRGPSLLELVINFCRPVGISLKSVPRLAFVEVSLIYDYNSWFEYYASFEERFAAREDSDEDFFTYCSNDNSFRDTGKTFEGTNEATNLMAFLNRIRSVKDLRLNFSNEYRAMLSKEGIALPTRLSPKCYLVELKKLQLSWPSNYHTFNTLVSCLLNSSPHLMEIIICVDASSDDKYRHFALELDFWDKQLPAECVKHHMTTATFYYGYISEDCFGFPKFLLLNARNLKNMNIFYTGKLKDKPETADKIKHEVLAVQQASPDVEMTIKPLISRFQYSDDDGDLS</sequence>
<feature type="compositionally biased region" description="Polar residues" evidence="1">
    <location>
        <begin position="1"/>
        <end position="12"/>
    </location>
</feature>
<dbReference type="Gene3D" id="3.80.10.10">
    <property type="entry name" value="Ribonuclease Inhibitor"/>
    <property type="match status" value="1"/>
</dbReference>
<evidence type="ECO:0000259" key="2">
    <source>
        <dbReference type="PROSITE" id="PS50181"/>
    </source>
</evidence>
<dbReference type="Proteomes" id="UP001140206">
    <property type="component" value="Chromosome 3"/>
</dbReference>
<dbReference type="InterPro" id="IPR055411">
    <property type="entry name" value="LRR_FXL15/At3g58940/PEG3-like"/>
</dbReference>
<dbReference type="EMBL" id="JAMFTS010000003">
    <property type="protein sequence ID" value="KAJ4771257.1"/>
    <property type="molecule type" value="Genomic_DNA"/>
</dbReference>
<feature type="domain" description="F-box" evidence="2">
    <location>
        <begin position="25"/>
        <end position="78"/>
    </location>
</feature>
<proteinExistence type="predicted"/>
<dbReference type="SUPFAM" id="SSF52047">
    <property type="entry name" value="RNI-like"/>
    <property type="match status" value="1"/>
</dbReference>
<dbReference type="PANTHER" id="PTHR31900:SF34">
    <property type="entry name" value="EMB|CAB62440.1-RELATED"/>
    <property type="match status" value="1"/>
</dbReference>
<dbReference type="AlphaFoldDB" id="A0AAV8DYC6"/>
<dbReference type="InterPro" id="IPR032675">
    <property type="entry name" value="LRR_dom_sf"/>
</dbReference>
<dbReference type="InterPro" id="IPR050232">
    <property type="entry name" value="FBL13/AtMIF1-like"/>
</dbReference>
<evidence type="ECO:0000313" key="3">
    <source>
        <dbReference type="EMBL" id="KAJ4771257.1"/>
    </source>
</evidence>
<evidence type="ECO:0000313" key="4">
    <source>
        <dbReference type="Proteomes" id="UP001140206"/>
    </source>
</evidence>
<comment type="caution">
    <text evidence="3">The sequence shown here is derived from an EMBL/GenBank/DDBJ whole genome shotgun (WGS) entry which is preliminary data.</text>
</comment>
<gene>
    <name evidence="3" type="ORF">LUZ62_055514</name>
</gene>
<reference evidence="3" key="1">
    <citation type="submission" date="2022-08" db="EMBL/GenBank/DDBJ databases">
        <authorList>
            <person name="Marques A."/>
        </authorList>
    </citation>
    <scope>NUCLEOTIDE SEQUENCE</scope>
    <source>
        <strain evidence="3">RhyPub2mFocal</strain>
        <tissue evidence="3">Leaves</tissue>
    </source>
</reference>
<organism evidence="3 4">
    <name type="scientific">Rhynchospora pubera</name>
    <dbReference type="NCBI Taxonomy" id="906938"/>
    <lineage>
        <taxon>Eukaryota</taxon>
        <taxon>Viridiplantae</taxon>
        <taxon>Streptophyta</taxon>
        <taxon>Embryophyta</taxon>
        <taxon>Tracheophyta</taxon>
        <taxon>Spermatophyta</taxon>
        <taxon>Magnoliopsida</taxon>
        <taxon>Liliopsida</taxon>
        <taxon>Poales</taxon>
        <taxon>Cyperaceae</taxon>
        <taxon>Cyperoideae</taxon>
        <taxon>Rhynchosporeae</taxon>
        <taxon>Rhynchospora</taxon>
    </lineage>
</organism>
<name>A0AAV8DYC6_9POAL</name>
<feature type="region of interest" description="Disordered" evidence="1">
    <location>
        <begin position="1"/>
        <end position="24"/>
    </location>
</feature>
<protein>
    <submittedName>
        <fullName evidence="3">F-box/RNI-like/FBD-like domains-containing protein</fullName>
    </submittedName>
</protein>
<evidence type="ECO:0000256" key="1">
    <source>
        <dbReference type="SAM" id="MobiDB-lite"/>
    </source>
</evidence>
<dbReference type="PANTHER" id="PTHR31900">
    <property type="entry name" value="F-BOX/RNI SUPERFAMILY PROTEIN-RELATED"/>
    <property type="match status" value="1"/>
</dbReference>
<dbReference type="InterPro" id="IPR001810">
    <property type="entry name" value="F-box_dom"/>
</dbReference>
<dbReference type="Gene3D" id="1.20.1280.50">
    <property type="match status" value="1"/>
</dbReference>
<keyword evidence="4" id="KW-1185">Reference proteome</keyword>
<dbReference type="PROSITE" id="PS50181">
    <property type="entry name" value="FBOX"/>
    <property type="match status" value="1"/>
</dbReference>
<dbReference type="InterPro" id="IPR036047">
    <property type="entry name" value="F-box-like_dom_sf"/>
</dbReference>
<dbReference type="Pfam" id="PF00646">
    <property type="entry name" value="F-box"/>
    <property type="match status" value="1"/>
</dbReference>
<dbReference type="Pfam" id="PF24758">
    <property type="entry name" value="LRR_At5g56370"/>
    <property type="match status" value="1"/>
</dbReference>